<dbReference type="Pfam" id="PF01243">
    <property type="entry name" value="PNPOx_N"/>
    <property type="match status" value="1"/>
</dbReference>
<keyword evidence="5" id="KW-1185">Reference proteome</keyword>
<dbReference type="EMBL" id="BJON01000010">
    <property type="protein sequence ID" value="GED69102.1"/>
    <property type="molecule type" value="Genomic_DNA"/>
</dbReference>
<dbReference type="GO" id="GO:0016787">
    <property type="term" value="F:hydrolase activity"/>
    <property type="evidence" value="ECO:0007669"/>
    <property type="project" value="UniProtKB-KW"/>
</dbReference>
<name>A0A0K9YIV5_9BACL</name>
<dbReference type="NCBIfam" id="TIGR04025">
    <property type="entry name" value="PPOX_FMN_DR2398"/>
    <property type="match status" value="1"/>
</dbReference>
<reference evidence="4" key="1">
    <citation type="submission" date="2015-07" db="EMBL/GenBank/DDBJ databases">
        <title>Genome sequencing project for genomic taxonomy and phylogenomics of Bacillus-like bacteria.</title>
        <authorList>
            <person name="Liu B."/>
            <person name="Wang J."/>
            <person name="Zhu Y."/>
            <person name="Liu G."/>
            <person name="Chen Q."/>
            <person name="Chen Z."/>
            <person name="Lan J."/>
            <person name="Che J."/>
            <person name="Ge C."/>
            <person name="Shi H."/>
            <person name="Pan Z."/>
            <person name="Liu X."/>
        </authorList>
    </citation>
    <scope>NUCLEOTIDE SEQUENCE [LARGE SCALE GENOMIC DNA]</scope>
    <source>
        <strain evidence="4">DSM 9887</strain>
    </source>
</reference>
<evidence type="ECO:0000259" key="1">
    <source>
        <dbReference type="Pfam" id="PF01243"/>
    </source>
</evidence>
<dbReference type="InterPro" id="IPR024029">
    <property type="entry name" value="Pyridox_Oxase_FMN-dep"/>
</dbReference>
<dbReference type="InterPro" id="IPR012349">
    <property type="entry name" value="Split_barrel_FMN-bd"/>
</dbReference>
<dbReference type="PATRIC" id="fig|54915.3.peg.503"/>
<evidence type="ECO:0000313" key="5">
    <source>
        <dbReference type="Proteomes" id="UP000319578"/>
    </source>
</evidence>
<proteinExistence type="predicted"/>
<evidence type="ECO:0000313" key="3">
    <source>
        <dbReference type="EMBL" id="KNB68604.1"/>
    </source>
</evidence>
<gene>
    <name evidence="3" type="ORF">ADS79_32025</name>
    <name evidence="2" type="ORF">BRE01_28040</name>
</gene>
<reference evidence="2 5" key="3">
    <citation type="submission" date="2019-06" db="EMBL/GenBank/DDBJ databases">
        <title>Whole genome shotgun sequence of Brevibacillus reuszeri NBRC 15719.</title>
        <authorList>
            <person name="Hosoyama A."/>
            <person name="Uohara A."/>
            <person name="Ohji S."/>
            <person name="Ichikawa N."/>
        </authorList>
    </citation>
    <scope>NUCLEOTIDE SEQUENCE [LARGE SCALE GENOMIC DNA]</scope>
    <source>
        <strain evidence="2 5">NBRC 15719</strain>
    </source>
</reference>
<dbReference type="AlphaFoldDB" id="A0A0K9YIV5"/>
<comment type="caution">
    <text evidence="3">The sequence shown here is derived from an EMBL/GenBank/DDBJ whole genome shotgun (WGS) entry which is preliminary data.</text>
</comment>
<dbReference type="PANTHER" id="PTHR42815:SF2">
    <property type="entry name" value="FAD-BINDING, PUTATIVE (AFU_ORTHOLOGUE AFUA_6G07600)-RELATED"/>
    <property type="match status" value="1"/>
</dbReference>
<dbReference type="Gene3D" id="2.30.110.10">
    <property type="entry name" value="Electron Transport, Fmn-binding Protein, Chain A"/>
    <property type="match status" value="1"/>
</dbReference>
<dbReference type="EMBL" id="LGIQ01000017">
    <property type="protein sequence ID" value="KNB68604.1"/>
    <property type="molecule type" value="Genomic_DNA"/>
</dbReference>
<keyword evidence="3" id="KW-0378">Hydrolase</keyword>
<dbReference type="PANTHER" id="PTHR42815">
    <property type="entry name" value="FAD-BINDING, PUTATIVE (AFU_ORTHOLOGUE AFUA_6G07600)-RELATED"/>
    <property type="match status" value="1"/>
</dbReference>
<dbReference type="RefSeq" id="WP_049742532.1">
    <property type="nucleotide sequence ID" value="NZ_BJON01000010.1"/>
</dbReference>
<evidence type="ECO:0000313" key="2">
    <source>
        <dbReference type="EMBL" id="GED69102.1"/>
    </source>
</evidence>
<dbReference type="OrthoDB" id="9796486at2"/>
<dbReference type="STRING" id="54915.ADS79_32025"/>
<protein>
    <submittedName>
        <fullName evidence="3">Phosphohydrolase</fullName>
    </submittedName>
</protein>
<dbReference type="Proteomes" id="UP000036834">
    <property type="component" value="Unassembled WGS sequence"/>
</dbReference>
<feature type="domain" description="Pyridoxamine 5'-phosphate oxidase N-terminal" evidence="1">
    <location>
        <begin position="37"/>
        <end position="135"/>
    </location>
</feature>
<accession>A0A0K9YIV5</accession>
<dbReference type="Proteomes" id="UP000319578">
    <property type="component" value="Unassembled WGS sequence"/>
</dbReference>
<dbReference type="InterPro" id="IPR011576">
    <property type="entry name" value="Pyridox_Oxase_N"/>
</dbReference>
<evidence type="ECO:0000313" key="4">
    <source>
        <dbReference type="Proteomes" id="UP000036834"/>
    </source>
</evidence>
<sequence>MTGFGIFREVISSENELREMYGEPSQLVQNKAITQIDSHVRDFIGQAPFLIIATASADGKCDASPRGDAPGFVHIVDEHHLIIPERPGNKRMDSITNILANPQIGLIFMIPTLEETLRVNGRACIIRDAELLEKMAVKGRVPTIGIGVQVEECFMHCAKAFMRSGLWKPDTWPEEGTTPNVPQILADHVKLPGVTAKEVAEGLQDSYTKRLY</sequence>
<organism evidence="3 4">
    <name type="scientific">Brevibacillus reuszeri</name>
    <dbReference type="NCBI Taxonomy" id="54915"/>
    <lineage>
        <taxon>Bacteria</taxon>
        <taxon>Bacillati</taxon>
        <taxon>Bacillota</taxon>
        <taxon>Bacilli</taxon>
        <taxon>Bacillales</taxon>
        <taxon>Paenibacillaceae</taxon>
        <taxon>Brevibacillus</taxon>
    </lineage>
</organism>
<reference evidence="3" key="2">
    <citation type="submission" date="2015-07" db="EMBL/GenBank/DDBJ databases">
        <title>MeaNS - Measles Nucleotide Surveillance Program.</title>
        <authorList>
            <person name="Tran T."/>
            <person name="Druce J."/>
        </authorList>
    </citation>
    <scope>NUCLEOTIDE SEQUENCE</scope>
    <source>
        <strain evidence="3">DSM 9887</strain>
    </source>
</reference>
<dbReference type="SUPFAM" id="SSF50475">
    <property type="entry name" value="FMN-binding split barrel"/>
    <property type="match status" value="1"/>
</dbReference>